<dbReference type="SMART" id="SM00116">
    <property type="entry name" value="CBS"/>
    <property type="match status" value="2"/>
</dbReference>
<evidence type="ECO:0000313" key="4">
    <source>
        <dbReference type="EMBL" id="HHM44255.1"/>
    </source>
</evidence>
<keyword evidence="1 2" id="KW-0129">CBS domain</keyword>
<comment type="caution">
    <text evidence="4">The sequence shown here is derived from an EMBL/GenBank/DDBJ whole genome shotgun (WGS) entry which is preliminary data.</text>
</comment>
<sequence length="128" mass="14431">MKIKELIRRRPITVNSDATLHDVIKLMAEQNIGFLVVVEGSDIVGVFSERDVIRSLAEEKNLDKKVKDITRTDIIKLRSDRTIEEAAQVMGKHRIRHIVVVDEKDKLAGVVSVRDILQELYSAGPATD</sequence>
<dbReference type="CDD" id="cd09836">
    <property type="entry name" value="CBS_pair_arch"/>
    <property type="match status" value="1"/>
</dbReference>
<reference evidence="4" key="1">
    <citation type="journal article" date="2020" name="mSystems">
        <title>Genome- and Community-Level Interaction Insights into Carbon Utilization and Element Cycling Functions of Hydrothermarchaeota in Hydrothermal Sediment.</title>
        <authorList>
            <person name="Zhou Z."/>
            <person name="Liu Y."/>
            <person name="Xu W."/>
            <person name="Pan J."/>
            <person name="Luo Z.H."/>
            <person name="Li M."/>
        </authorList>
    </citation>
    <scope>NUCLEOTIDE SEQUENCE [LARGE SCALE GENOMIC DNA]</scope>
    <source>
        <strain evidence="4">SpSt-1074</strain>
    </source>
</reference>
<protein>
    <submittedName>
        <fullName evidence="4">CBS domain-containing protein</fullName>
    </submittedName>
</protein>
<dbReference type="PANTHER" id="PTHR43080">
    <property type="entry name" value="CBS DOMAIN-CONTAINING PROTEIN CBSX3, MITOCHONDRIAL"/>
    <property type="match status" value="1"/>
</dbReference>
<dbReference type="PANTHER" id="PTHR43080:SF2">
    <property type="entry name" value="CBS DOMAIN-CONTAINING PROTEIN"/>
    <property type="match status" value="1"/>
</dbReference>
<organism evidence="4">
    <name type="scientific">Caldiarchaeum subterraneum</name>
    <dbReference type="NCBI Taxonomy" id="311458"/>
    <lineage>
        <taxon>Archaea</taxon>
        <taxon>Nitrososphaerota</taxon>
        <taxon>Candidatus Caldarchaeales</taxon>
        <taxon>Candidatus Caldarchaeaceae</taxon>
        <taxon>Candidatus Caldarchaeum</taxon>
    </lineage>
</organism>
<evidence type="ECO:0000259" key="3">
    <source>
        <dbReference type="PROSITE" id="PS51371"/>
    </source>
</evidence>
<dbReference type="SUPFAM" id="SSF54631">
    <property type="entry name" value="CBS-domain pair"/>
    <property type="match status" value="1"/>
</dbReference>
<proteinExistence type="predicted"/>
<dbReference type="Gene3D" id="3.10.580.10">
    <property type="entry name" value="CBS-domain"/>
    <property type="match status" value="1"/>
</dbReference>
<evidence type="ECO:0000256" key="2">
    <source>
        <dbReference type="PROSITE-ProRule" id="PRU00703"/>
    </source>
</evidence>
<dbReference type="PROSITE" id="PS51371">
    <property type="entry name" value="CBS"/>
    <property type="match status" value="2"/>
</dbReference>
<accession>A0A7J3VT59</accession>
<dbReference type="InterPro" id="IPR000644">
    <property type="entry name" value="CBS_dom"/>
</dbReference>
<dbReference type="EMBL" id="DRXH01000104">
    <property type="protein sequence ID" value="HHM44255.1"/>
    <property type="molecule type" value="Genomic_DNA"/>
</dbReference>
<dbReference type="AlphaFoldDB" id="A0A7J3VT59"/>
<dbReference type="Pfam" id="PF00571">
    <property type="entry name" value="CBS"/>
    <property type="match status" value="2"/>
</dbReference>
<dbReference type="InterPro" id="IPR051257">
    <property type="entry name" value="Diverse_CBS-Domain"/>
</dbReference>
<evidence type="ECO:0000256" key="1">
    <source>
        <dbReference type="ARBA" id="ARBA00023122"/>
    </source>
</evidence>
<name>A0A7J3VT59_CALS0</name>
<gene>
    <name evidence="4" type="ORF">ENM31_03030</name>
</gene>
<feature type="domain" description="CBS" evidence="3">
    <location>
        <begin position="69"/>
        <end position="128"/>
    </location>
</feature>
<feature type="domain" description="CBS" evidence="3">
    <location>
        <begin position="7"/>
        <end position="64"/>
    </location>
</feature>
<dbReference type="InterPro" id="IPR046342">
    <property type="entry name" value="CBS_dom_sf"/>
</dbReference>